<dbReference type="GO" id="GO:0005789">
    <property type="term" value="C:endoplasmic reticulum membrane"/>
    <property type="evidence" value="ECO:0007669"/>
    <property type="project" value="TreeGrafter"/>
</dbReference>
<keyword evidence="10 13" id="KW-0472">Membrane</keyword>
<keyword evidence="5 13" id="KW-0752">Steroid biosynthesis</keyword>
<organism evidence="15 16">
    <name type="scientific">Amorphotheca resinae ATCC 22711</name>
    <dbReference type="NCBI Taxonomy" id="857342"/>
    <lineage>
        <taxon>Eukaryota</taxon>
        <taxon>Fungi</taxon>
        <taxon>Dikarya</taxon>
        <taxon>Ascomycota</taxon>
        <taxon>Pezizomycotina</taxon>
        <taxon>Leotiomycetes</taxon>
        <taxon>Helotiales</taxon>
        <taxon>Amorphothecaceae</taxon>
        <taxon>Amorphotheca</taxon>
    </lineage>
</organism>
<dbReference type="AlphaFoldDB" id="A0A2T3B1G8"/>
<dbReference type="GO" id="GO:0006696">
    <property type="term" value="P:ergosterol biosynthetic process"/>
    <property type="evidence" value="ECO:0007669"/>
    <property type="project" value="TreeGrafter"/>
</dbReference>
<protein>
    <recommendedName>
        <fullName evidence="13">Delta(14)-sterol reductase</fullName>
    </recommendedName>
    <alternativeName>
        <fullName evidence="13">C-14 sterol reductase</fullName>
    </alternativeName>
    <alternativeName>
        <fullName evidence="13">Sterol C14-reductase</fullName>
    </alternativeName>
</protein>
<gene>
    <name evidence="15" type="ORF">M430DRAFT_101636</name>
</gene>
<keyword evidence="16" id="KW-1185">Reference proteome</keyword>
<dbReference type="PANTHER" id="PTHR21257:SF52">
    <property type="entry name" value="DELTA(14)-STEROL REDUCTASE TM7SF2"/>
    <property type="match status" value="1"/>
</dbReference>
<feature type="transmembrane region" description="Helical" evidence="13">
    <location>
        <begin position="327"/>
        <end position="346"/>
    </location>
</feature>
<evidence type="ECO:0000256" key="6">
    <source>
        <dbReference type="ARBA" id="ARBA00022989"/>
    </source>
</evidence>
<dbReference type="InterPro" id="IPR018083">
    <property type="entry name" value="Sterol_reductase_CS"/>
</dbReference>
<evidence type="ECO:0000256" key="8">
    <source>
        <dbReference type="ARBA" id="ARBA00023011"/>
    </source>
</evidence>
<keyword evidence="8 13" id="KW-0756">Sterol biosynthesis</keyword>
<dbReference type="RefSeq" id="XP_024720766.1">
    <property type="nucleotide sequence ID" value="XM_024860731.1"/>
</dbReference>
<dbReference type="PROSITE" id="PS01018">
    <property type="entry name" value="STEROL_REDUCT_2"/>
    <property type="match status" value="1"/>
</dbReference>
<evidence type="ECO:0000256" key="13">
    <source>
        <dbReference type="RuleBase" id="RU369120"/>
    </source>
</evidence>
<evidence type="ECO:0000256" key="9">
    <source>
        <dbReference type="ARBA" id="ARBA00023098"/>
    </source>
</evidence>
<evidence type="ECO:0000256" key="4">
    <source>
        <dbReference type="ARBA" id="ARBA00022692"/>
    </source>
</evidence>
<evidence type="ECO:0000256" key="3">
    <source>
        <dbReference type="ARBA" id="ARBA00022516"/>
    </source>
</evidence>
<keyword evidence="3 13" id="KW-0444">Lipid biosynthesis</keyword>
<evidence type="ECO:0000256" key="2">
    <source>
        <dbReference type="ARBA" id="ARBA00005402"/>
    </source>
</evidence>
<dbReference type="InParanoid" id="A0A2T3B1G8"/>
<comment type="caution">
    <text evidence="13">Lacks conserved residue(s) required for the propagation of feature annotation.</text>
</comment>
<comment type="similarity">
    <text evidence="2 13">Belongs to the ERG4/ERG24 family.</text>
</comment>
<evidence type="ECO:0000256" key="14">
    <source>
        <dbReference type="SAM" id="MobiDB-lite"/>
    </source>
</evidence>
<dbReference type="STRING" id="857342.A0A2T3B1G8"/>
<dbReference type="PANTHER" id="PTHR21257">
    <property type="entry name" value="DELTA(14)-STEROL REDUCTASE"/>
    <property type="match status" value="1"/>
</dbReference>
<proteinExistence type="inferred from homology"/>
<feature type="transmembrane region" description="Helical" evidence="13">
    <location>
        <begin position="162"/>
        <end position="182"/>
    </location>
</feature>
<comment type="subcellular location">
    <subcellularLocation>
        <location evidence="1">Membrane</location>
        <topology evidence="1">Multi-pass membrane protein</topology>
    </subcellularLocation>
</comment>
<dbReference type="OrthoDB" id="10262235at2759"/>
<evidence type="ECO:0000256" key="5">
    <source>
        <dbReference type="ARBA" id="ARBA00022955"/>
    </source>
</evidence>
<evidence type="ECO:0000256" key="1">
    <source>
        <dbReference type="ARBA" id="ARBA00004141"/>
    </source>
</evidence>
<dbReference type="Pfam" id="PF01222">
    <property type="entry name" value="ERG4_ERG24"/>
    <property type="match status" value="1"/>
</dbReference>
<feature type="compositionally biased region" description="Low complexity" evidence="14">
    <location>
        <begin position="422"/>
        <end position="438"/>
    </location>
</feature>
<keyword evidence="6 13" id="KW-1133">Transmembrane helix</keyword>
<feature type="region of interest" description="Disordered" evidence="14">
    <location>
        <begin position="422"/>
        <end position="443"/>
    </location>
</feature>
<accession>A0A2T3B1G8</accession>
<keyword evidence="11 13" id="KW-1207">Sterol metabolism</keyword>
<evidence type="ECO:0000256" key="12">
    <source>
        <dbReference type="ARBA" id="ARBA00023221"/>
    </source>
</evidence>
<feature type="transmembrane region" description="Helical" evidence="13">
    <location>
        <begin position="128"/>
        <end position="150"/>
    </location>
</feature>
<dbReference type="Gene3D" id="1.20.120.1630">
    <property type="match status" value="1"/>
</dbReference>
<dbReference type="GO" id="GO:0050613">
    <property type="term" value="F:Delta14-sterol reductase activity"/>
    <property type="evidence" value="ECO:0007669"/>
    <property type="project" value="TreeGrafter"/>
</dbReference>
<evidence type="ECO:0000313" key="16">
    <source>
        <dbReference type="Proteomes" id="UP000241818"/>
    </source>
</evidence>
<dbReference type="EMBL" id="KZ679011">
    <property type="protein sequence ID" value="PSS18414.1"/>
    <property type="molecule type" value="Genomic_DNA"/>
</dbReference>
<keyword evidence="7 13" id="KW-0560">Oxidoreductase</keyword>
<dbReference type="GeneID" id="36568812"/>
<sequence length="512" mass="56968">MAPKAASKAAKTSNVKAAEAHGYEFGGPLGAFGISFGLPILCYLTTFVCNDISGCPVPSALSPSTLTIEKLKQEIGWPANGIWGLASWDVSAKVLGYYLLSLILHRVLPGEEVMGTELSSGGKLKYKFNTWSSTIFTLAICAAGTIAQGANFPVWTFIYENYLQILTTNIIISYLLATFVYVRSFSVKPGNAEKRELAAGGHSGNMLYDWFIGRELNPRITIPLLGEIDIKAFCELRPGLMGWILFDFAFVAHQYRSYGYVTDSIALITGFQALYVLDSYWMEPAILTTMDITTDGFGFMLAFGDLVWVPFIYSLQARYLSVYPLSLGLYGTAGVLAVVGVGYYIFRGANNEKNRFRTDPTDPRVSHLKYMETKSGSKLLISGWWGTARHINYFGDWIMAWAYCLPTGIAGYLVQHNNNNNNSSTAPTSHPSSSSSSAEPSFAYGGPDSHTQIVQGDARGWGMIITYFYIVYFGVLLIHREMRDEEKCIRKYGDDWKRYREIVKYRIIPGIY</sequence>
<dbReference type="InterPro" id="IPR001171">
    <property type="entry name" value="ERG24_DHCR-like"/>
</dbReference>
<reference evidence="15 16" key="1">
    <citation type="journal article" date="2018" name="New Phytol.">
        <title>Comparative genomics and transcriptomics depict ericoid mycorrhizal fungi as versatile saprotrophs and plant mutualists.</title>
        <authorList>
            <person name="Martino E."/>
            <person name="Morin E."/>
            <person name="Grelet G.A."/>
            <person name="Kuo A."/>
            <person name="Kohler A."/>
            <person name="Daghino S."/>
            <person name="Barry K.W."/>
            <person name="Cichocki N."/>
            <person name="Clum A."/>
            <person name="Dockter R.B."/>
            <person name="Hainaut M."/>
            <person name="Kuo R.C."/>
            <person name="LaButti K."/>
            <person name="Lindahl B.D."/>
            <person name="Lindquist E.A."/>
            <person name="Lipzen A."/>
            <person name="Khouja H.R."/>
            <person name="Magnuson J."/>
            <person name="Murat C."/>
            <person name="Ohm R.A."/>
            <person name="Singer S.W."/>
            <person name="Spatafora J.W."/>
            <person name="Wang M."/>
            <person name="Veneault-Fourrey C."/>
            <person name="Henrissat B."/>
            <person name="Grigoriev I.V."/>
            <person name="Martin F.M."/>
            <person name="Perotto S."/>
        </authorList>
    </citation>
    <scope>NUCLEOTIDE SEQUENCE [LARGE SCALE GENOMIC DNA]</scope>
    <source>
        <strain evidence="15 16">ATCC 22711</strain>
    </source>
</reference>
<keyword evidence="9 13" id="KW-0443">Lipid metabolism</keyword>
<feature type="transmembrane region" description="Helical" evidence="13">
    <location>
        <begin position="297"/>
        <end position="315"/>
    </location>
</feature>
<evidence type="ECO:0000256" key="7">
    <source>
        <dbReference type="ARBA" id="ARBA00023002"/>
    </source>
</evidence>
<evidence type="ECO:0000256" key="10">
    <source>
        <dbReference type="ARBA" id="ARBA00023136"/>
    </source>
</evidence>
<evidence type="ECO:0000313" key="15">
    <source>
        <dbReference type="EMBL" id="PSS18414.1"/>
    </source>
</evidence>
<feature type="transmembrane region" description="Helical" evidence="13">
    <location>
        <begin position="460"/>
        <end position="478"/>
    </location>
</feature>
<dbReference type="FunCoup" id="A0A2T3B1G8">
    <property type="interactions" value="474"/>
</dbReference>
<evidence type="ECO:0000256" key="11">
    <source>
        <dbReference type="ARBA" id="ARBA00023166"/>
    </source>
</evidence>
<name>A0A2T3B1G8_AMORE</name>
<dbReference type="Proteomes" id="UP000241818">
    <property type="component" value="Unassembled WGS sequence"/>
</dbReference>
<dbReference type="PROSITE" id="PS01017">
    <property type="entry name" value="STEROL_REDUCT_1"/>
    <property type="match status" value="1"/>
</dbReference>
<keyword evidence="12 13" id="KW-0753">Steroid metabolism</keyword>
<keyword evidence="4 13" id="KW-0812">Transmembrane</keyword>